<evidence type="ECO:0000313" key="3">
    <source>
        <dbReference type="Proteomes" id="UP001203284"/>
    </source>
</evidence>
<accession>A0ABT0DAL5</accession>
<evidence type="ECO:0008006" key="4">
    <source>
        <dbReference type="Google" id="ProtNLM"/>
    </source>
</evidence>
<organism evidence="2 3">
    <name type="scientific">Ancylobacter crimeensis</name>
    <dbReference type="NCBI Taxonomy" id="2579147"/>
    <lineage>
        <taxon>Bacteria</taxon>
        <taxon>Pseudomonadati</taxon>
        <taxon>Pseudomonadota</taxon>
        <taxon>Alphaproteobacteria</taxon>
        <taxon>Hyphomicrobiales</taxon>
        <taxon>Xanthobacteraceae</taxon>
        <taxon>Ancylobacter</taxon>
    </lineage>
</organism>
<feature type="region of interest" description="Disordered" evidence="1">
    <location>
        <begin position="1"/>
        <end position="27"/>
    </location>
</feature>
<protein>
    <recommendedName>
        <fullName evidence="4">Transposase</fullName>
    </recommendedName>
</protein>
<evidence type="ECO:0000313" key="2">
    <source>
        <dbReference type="EMBL" id="MCK0196995.1"/>
    </source>
</evidence>
<dbReference type="RefSeq" id="WP_247028541.1">
    <property type="nucleotide sequence ID" value="NZ_JALKCH010000005.1"/>
</dbReference>
<name>A0ABT0DAL5_9HYPH</name>
<evidence type="ECO:0000256" key="1">
    <source>
        <dbReference type="SAM" id="MobiDB-lite"/>
    </source>
</evidence>
<comment type="caution">
    <text evidence="2">The sequence shown here is derived from an EMBL/GenBank/DDBJ whole genome shotgun (WGS) entry which is preliminary data.</text>
</comment>
<proteinExistence type="predicted"/>
<reference evidence="2 3" key="1">
    <citation type="submission" date="2022-04" db="EMBL/GenBank/DDBJ databases">
        <authorList>
            <person name="Grouzdev D.S."/>
            <person name="Pantiukh K.S."/>
            <person name="Krutkina M.S."/>
        </authorList>
    </citation>
    <scope>NUCLEOTIDE SEQUENCE [LARGE SCALE GENOMIC DNA]</scope>
    <source>
        <strain evidence="2 3">6x-1</strain>
    </source>
</reference>
<dbReference type="EMBL" id="JALKCH010000005">
    <property type="protein sequence ID" value="MCK0196995.1"/>
    <property type="molecule type" value="Genomic_DNA"/>
</dbReference>
<feature type="compositionally biased region" description="Basic and acidic residues" evidence="1">
    <location>
        <begin position="1"/>
        <end position="11"/>
    </location>
</feature>
<dbReference type="Proteomes" id="UP001203284">
    <property type="component" value="Unassembled WGS sequence"/>
</dbReference>
<keyword evidence="3" id="KW-1185">Reference proteome</keyword>
<gene>
    <name evidence="2" type="ORF">MWN34_08715</name>
</gene>
<sequence>MSDTRNAEARQPEGYAPGHRRAGGLRHTPEERLMLALNIKKHPGLLALFPTESHYSYNKQHLHCKYLHIRFVVKDVYRPKRTRS</sequence>